<protein>
    <submittedName>
        <fullName evidence="1">Uncharacterized protein</fullName>
    </submittedName>
</protein>
<dbReference type="Proteomes" id="UP001383192">
    <property type="component" value="Unassembled WGS sequence"/>
</dbReference>
<comment type="caution">
    <text evidence="1">The sequence shown here is derived from an EMBL/GenBank/DDBJ whole genome shotgun (WGS) entry which is preliminary data.</text>
</comment>
<sequence>MAAEETVFPRWIGDFRSLSKALPHAALPNDDGLPGSYEFVCSNSWQMRVGVDNMASIEAASYRHPHFDHPYTIAPLAVRILRKTHPGLMEAAGRTRSSTAPLNDRTFRLILEGAMEAIERPGSLYRRNADLLFASMVNWCGHLSSYPISLAPTAAVASTAMRVLGSLPDLSPDRIKVFLFVQPSLRLQGRIWTSLSVVLQAGSREEEDGRRQHVLGGFDNIAMSFNVAALDPTMELDIEV</sequence>
<accession>A0AAW0BYU9</accession>
<organism evidence="1 2">
    <name type="scientific">Paramarasmius palmivorus</name>
    <dbReference type="NCBI Taxonomy" id="297713"/>
    <lineage>
        <taxon>Eukaryota</taxon>
        <taxon>Fungi</taxon>
        <taxon>Dikarya</taxon>
        <taxon>Basidiomycota</taxon>
        <taxon>Agaricomycotina</taxon>
        <taxon>Agaricomycetes</taxon>
        <taxon>Agaricomycetidae</taxon>
        <taxon>Agaricales</taxon>
        <taxon>Marasmiineae</taxon>
        <taxon>Marasmiaceae</taxon>
        <taxon>Paramarasmius</taxon>
    </lineage>
</organism>
<evidence type="ECO:0000313" key="1">
    <source>
        <dbReference type="EMBL" id="KAK7032057.1"/>
    </source>
</evidence>
<proteinExistence type="predicted"/>
<evidence type="ECO:0000313" key="2">
    <source>
        <dbReference type="Proteomes" id="UP001383192"/>
    </source>
</evidence>
<reference evidence="1 2" key="1">
    <citation type="submission" date="2024-01" db="EMBL/GenBank/DDBJ databases">
        <title>A draft genome for a cacao thread blight-causing isolate of Paramarasmius palmivorus.</title>
        <authorList>
            <person name="Baruah I.K."/>
            <person name="Bukari Y."/>
            <person name="Amoako-Attah I."/>
            <person name="Meinhardt L.W."/>
            <person name="Bailey B.A."/>
            <person name="Cohen S.P."/>
        </authorList>
    </citation>
    <scope>NUCLEOTIDE SEQUENCE [LARGE SCALE GENOMIC DNA]</scope>
    <source>
        <strain evidence="1 2">GH-12</strain>
    </source>
</reference>
<name>A0AAW0BYU9_9AGAR</name>
<keyword evidence="2" id="KW-1185">Reference proteome</keyword>
<dbReference type="EMBL" id="JAYKXP010000068">
    <property type="protein sequence ID" value="KAK7032057.1"/>
    <property type="molecule type" value="Genomic_DNA"/>
</dbReference>
<gene>
    <name evidence="1" type="ORF">VNI00_013426</name>
</gene>
<dbReference type="AlphaFoldDB" id="A0AAW0BYU9"/>